<keyword evidence="1" id="KW-0862">Zinc</keyword>
<dbReference type="Proteomes" id="UP000307440">
    <property type="component" value="Unassembled WGS sequence"/>
</dbReference>
<evidence type="ECO:0000313" key="4">
    <source>
        <dbReference type="EMBL" id="TFK19268.1"/>
    </source>
</evidence>
<reference evidence="4 5" key="1">
    <citation type="journal article" date="2019" name="Nat. Ecol. Evol.">
        <title>Megaphylogeny resolves global patterns of mushroom evolution.</title>
        <authorList>
            <person name="Varga T."/>
            <person name="Krizsan K."/>
            <person name="Foldi C."/>
            <person name="Dima B."/>
            <person name="Sanchez-Garcia M."/>
            <person name="Sanchez-Ramirez S."/>
            <person name="Szollosi G.J."/>
            <person name="Szarkandi J.G."/>
            <person name="Papp V."/>
            <person name="Albert L."/>
            <person name="Andreopoulos W."/>
            <person name="Angelini C."/>
            <person name="Antonin V."/>
            <person name="Barry K.W."/>
            <person name="Bougher N.L."/>
            <person name="Buchanan P."/>
            <person name="Buyck B."/>
            <person name="Bense V."/>
            <person name="Catcheside P."/>
            <person name="Chovatia M."/>
            <person name="Cooper J."/>
            <person name="Damon W."/>
            <person name="Desjardin D."/>
            <person name="Finy P."/>
            <person name="Geml J."/>
            <person name="Haridas S."/>
            <person name="Hughes K."/>
            <person name="Justo A."/>
            <person name="Karasinski D."/>
            <person name="Kautmanova I."/>
            <person name="Kiss B."/>
            <person name="Kocsube S."/>
            <person name="Kotiranta H."/>
            <person name="LaButti K.M."/>
            <person name="Lechner B.E."/>
            <person name="Liimatainen K."/>
            <person name="Lipzen A."/>
            <person name="Lukacs Z."/>
            <person name="Mihaltcheva S."/>
            <person name="Morgado L.N."/>
            <person name="Niskanen T."/>
            <person name="Noordeloos M.E."/>
            <person name="Ohm R.A."/>
            <person name="Ortiz-Santana B."/>
            <person name="Ovrebo C."/>
            <person name="Racz N."/>
            <person name="Riley R."/>
            <person name="Savchenko A."/>
            <person name="Shiryaev A."/>
            <person name="Soop K."/>
            <person name="Spirin V."/>
            <person name="Szebenyi C."/>
            <person name="Tomsovsky M."/>
            <person name="Tulloss R.E."/>
            <person name="Uehling J."/>
            <person name="Grigoriev I.V."/>
            <person name="Vagvolgyi C."/>
            <person name="Papp T."/>
            <person name="Martin F.M."/>
            <person name="Miettinen O."/>
            <person name="Hibbett D.S."/>
            <person name="Nagy L.G."/>
        </authorList>
    </citation>
    <scope>NUCLEOTIDE SEQUENCE [LARGE SCALE GENOMIC DNA]</scope>
    <source>
        <strain evidence="4 5">CBS 121175</strain>
    </source>
</reference>
<evidence type="ECO:0000259" key="3">
    <source>
        <dbReference type="PROSITE" id="PS50966"/>
    </source>
</evidence>
<keyword evidence="1" id="KW-0479">Metal-binding</keyword>
<evidence type="ECO:0000313" key="5">
    <source>
        <dbReference type="Proteomes" id="UP000307440"/>
    </source>
</evidence>
<dbReference type="EMBL" id="ML210350">
    <property type="protein sequence ID" value="TFK19268.1"/>
    <property type="molecule type" value="Genomic_DNA"/>
</dbReference>
<evidence type="ECO:0000256" key="1">
    <source>
        <dbReference type="PROSITE-ProRule" id="PRU00325"/>
    </source>
</evidence>
<feature type="region of interest" description="Disordered" evidence="2">
    <location>
        <begin position="113"/>
        <end position="152"/>
    </location>
</feature>
<accession>A0A5C3KTV2</accession>
<name>A0A5C3KTV2_COPMA</name>
<gene>
    <name evidence="4" type="ORF">FA15DRAFT_601867</name>
</gene>
<feature type="domain" description="SWIM-type" evidence="3">
    <location>
        <begin position="44"/>
        <end position="78"/>
    </location>
</feature>
<proteinExistence type="predicted"/>
<keyword evidence="5" id="KW-1185">Reference proteome</keyword>
<sequence>MVNLFTNDSAHLSMEWLLQLMRNRGLEPRHIYRVLHMNSSSIHYLAILPDQRYICDCCMGVNLGIPCRHFLRVWTDARNLNRPKFHMGLIRARWYKNPKLDIKTLPSSTFDHAGPRIDQISTTPSNIPTSLLSNPIDRVPTQSETPPPTTRTVGARQVNHEANAALRPLLAGVQTEEELTEIVEELRALR</sequence>
<dbReference type="OrthoDB" id="2976292at2759"/>
<dbReference type="STRING" id="230819.A0A5C3KTV2"/>
<dbReference type="GO" id="GO:0008270">
    <property type="term" value="F:zinc ion binding"/>
    <property type="evidence" value="ECO:0007669"/>
    <property type="project" value="UniProtKB-KW"/>
</dbReference>
<dbReference type="AlphaFoldDB" id="A0A5C3KTV2"/>
<dbReference type="PROSITE" id="PS50966">
    <property type="entry name" value="ZF_SWIM"/>
    <property type="match status" value="1"/>
</dbReference>
<keyword evidence="1" id="KW-0863">Zinc-finger</keyword>
<dbReference type="InterPro" id="IPR007527">
    <property type="entry name" value="Znf_SWIM"/>
</dbReference>
<evidence type="ECO:0000256" key="2">
    <source>
        <dbReference type="SAM" id="MobiDB-lite"/>
    </source>
</evidence>
<organism evidence="4 5">
    <name type="scientific">Coprinopsis marcescibilis</name>
    <name type="common">Agaric fungus</name>
    <name type="synonym">Psathyrella marcescibilis</name>
    <dbReference type="NCBI Taxonomy" id="230819"/>
    <lineage>
        <taxon>Eukaryota</taxon>
        <taxon>Fungi</taxon>
        <taxon>Dikarya</taxon>
        <taxon>Basidiomycota</taxon>
        <taxon>Agaricomycotina</taxon>
        <taxon>Agaricomycetes</taxon>
        <taxon>Agaricomycetidae</taxon>
        <taxon>Agaricales</taxon>
        <taxon>Agaricineae</taxon>
        <taxon>Psathyrellaceae</taxon>
        <taxon>Coprinopsis</taxon>
    </lineage>
</organism>
<feature type="compositionally biased region" description="Polar residues" evidence="2">
    <location>
        <begin position="119"/>
        <end position="133"/>
    </location>
</feature>
<protein>
    <recommendedName>
        <fullName evidence="3">SWIM-type domain-containing protein</fullName>
    </recommendedName>
</protein>